<evidence type="ECO:0008006" key="4">
    <source>
        <dbReference type="Google" id="ProtNLM"/>
    </source>
</evidence>
<keyword evidence="1" id="KW-0732">Signal</keyword>
<evidence type="ECO:0000256" key="1">
    <source>
        <dbReference type="SAM" id="SignalP"/>
    </source>
</evidence>
<keyword evidence="3" id="KW-1185">Reference proteome</keyword>
<evidence type="ECO:0000313" key="3">
    <source>
        <dbReference type="Proteomes" id="UP001597061"/>
    </source>
</evidence>
<organism evidence="2 3">
    <name type="scientific">Mariniflexile jejuense</name>
    <dbReference type="NCBI Taxonomy" id="1173582"/>
    <lineage>
        <taxon>Bacteria</taxon>
        <taxon>Pseudomonadati</taxon>
        <taxon>Bacteroidota</taxon>
        <taxon>Flavobacteriia</taxon>
        <taxon>Flavobacteriales</taxon>
        <taxon>Flavobacteriaceae</taxon>
        <taxon>Mariniflexile</taxon>
    </lineage>
</organism>
<dbReference type="EMBL" id="JBHTJI010000001">
    <property type="protein sequence ID" value="MFD0988725.1"/>
    <property type="molecule type" value="Genomic_DNA"/>
</dbReference>
<proteinExistence type="predicted"/>
<dbReference type="Proteomes" id="UP001597061">
    <property type="component" value="Unassembled WGS sequence"/>
</dbReference>
<accession>A0ABW3JE35</accession>
<name>A0ABW3JE35_9FLAO</name>
<protein>
    <recommendedName>
        <fullName evidence="4">OmpL-like beta-barrel porin-2</fullName>
    </recommendedName>
</protein>
<evidence type="ECO:0000313" key="2">
    <source>
        <dbReference type="EMBL" id="MFD0988725.1"/>
    </source>
</evidence>
<sequence length="427" mass="47258">MIFFKIKTTSIFLILVISSFITSAQTKDLNSIITIGGYISTDASLTTRQTVNAREEAILVLVPKPVVLDNEGNDINKTPSYNFTGINSRLNLKISGPDAFGAKTSGFVEGDFLGISNETKFSFRLRHAYVKLDWEQSQLLVGQYWHPTFITDCFPGIVSFGAGAPFNPLSRNPQFKFTYKLGKVALSFTQLTNGHFANVGAADSQLNALVPELHLQANYKSNRFISGVGIGHKILRPKIVTANNYVTKERVHSNTLYAFAKYTTKALTYKTYGIYGQNNDNLVMMGGYAALNKNYTASQLTKGIVEYTPYNNLSSWVDVYTNGTNFIAGIFAGYSENLGASKPVDVSSYTGRWGNVKNMMRISPRLVFVSGKTSIGTEIEYSLVHYNKANPNGQTPEAQTGYDAYGKVTNYQAANNLKFLLNVTYYF</sequence>
<reference evidence="3" key="1">
    <citation type="journal article" date="2019" name="Int. J. Syst. Evol. Microbiol.">
        <title>The Global Catalogue of Microorganisms (GCM) 10K type strain sequencing project: providing services to taxonomists for standard genome sequencing and annotation.</title>
        <authorList>
            <consortium name="The Broad Institute Genomics Platform"/>
            <consortium name="The Broad Institute Genome Sequencing Center for Infectious Disease"/>
            <person name="Wu L."/>
            <person name="Ma J."/>
        </authorList>
    </citation>
    <scope>NUCLEOTIDE SEQUENCE [LARGE SCALE GENOMIC DNA]</scope>
    <source>
        <strain evidence="3">CCUG 62414</strain>
    </source>
</reference>
<gene>
    <name evidence="2" type="ORF">ACFQ1R_01335</name>
</gene>
<comment type="caution">
    <text evidence="2">The sequence shown here is derived from an EMBL/GenBank/DDBJ whole genome shotgun (WGS) entry which is preliminary data.</text>
</comment>
<feature type="signal peptide" evidence="1">
    <location>
        <begin position="1"/>
        <end position="24"/>
    </location>
</feature>
<dbReference type="RefSeq" id="WP_379924294.1">
    <property type="nucleotide sequence ID" value="NZ_JBHTJI010000001.1"/>
</dbReference>
<feature type="chain" id="PRO_5045732756" description="OmpL-like beta-barrel porin-2" evidence="1">
    <location>
        <begin position="25"/>
        <end position="427"/>
    </location>
</feature>